<dbReference type="AlphaFoldDB" id="A0A833S527"/>
<gene>
    <name evidence="1" type="ORF">GN244_ATG07073</name>
    <name evidence="2" type="ORF">GN958_ATG01612</name>
</gene>
<evidence type="ECO:0000313" key="2">
    <source>
        <dbReference type="EMBL" id="KAF4149301.1"/>
    </source>
</evidence>
<name>A0A833S527_PHYIN</name>
<reference evidence="1" key="1">
    <citation type="submission" date="2020-04" db="EMBL/GenBank/DDBJ databases">
        <title>Hybrid Assembly of Korean Phytophthora infestans isolates.</title>
        <authorList>
            <person name="Prokchorchik M."/>
            <person name="Lee Y."/>
            <person name="Seo J."/>
            <person name="Cho J.-H."/>
            <person name="Park Y.-E."/>
            <person name="Jang D.-C."/>
            <person name="Im J.-S."/>
            <person name="Choi J.-G."/>
            <person name="Park H.-J."/>
            <person name="Lee G.-B."/>
            <person name="Lee Y.-G."/>
            <person name="Hong S.-Y."/>
            <person name="Cho K."/>
            <person name="Sohn K.H."/>
        </authorList>
    </citation>
    <scope>NUCLEOTIDE SEQUENCE</scope>
    <source>
        <strain evidence="1">KR_1_A1</strain>
        <strain evidence="2">KR_2_A2</strain>
    </source>
</reference>
<dbReference type="Proteomes" id="UP000602510">
    <property type="component" value="Unassembled WGS sequence"/>
</dbReference>
<comment type="caution">
    <text evidence="1">The sequence shown here is derived from an EMBL/GenBank/DDBJ whole genome shotgun (WGS) entry which is preliminary data.</text>
</comment>
<dbReference type="EMBL" id="JAACNO010000183">
    <property type="protein sequence ID" value="KAF4149301.1"/>
    <property type="molecule type" value="Genomic_DNA"/>
</dbReference>
<accession>A0A833S527</accession>
<organism evidence="1 3">
    <name type="scientific">Phytophthora infestans</name>
    <name type="common">Potato late blight agent</name>
    <name type="synonym">Botrytis infestans</name>
    <dbReference type="NCBI Taxonomy" id="4787"/>
    <lineage>
        <taxon>Eukaryota</taxon>
        <taxon>Sar</taxon>
        <taxon>Stramenopiles</taxon>
        <taxon>Oomycota</taxon>
        <taxon>Peronosporomycetes</taxon>
        <taxon>Peronosporales</taxon>
        <taxon>Peronosporaceae</taxon>
        <taxon>Phytophthora</taxon>
    </lineage>
</organism>
<protein>
    <submittedName>
        <fullName evidence="1">Uncharacterized protein</fullName>
    </submittedName>
</protein>
<evidence type="ECO:0000313" key="3">
    <source>
        <dbReference type="Proteomes" id="UP000602510"/>
    </source>
</evidence>
<proteinExistence type="predicted"/>
<sequence>MARQRPKGRPSRGGAGRYAQQYKITAESNQKKLTVLDHLAGLEMRTTISHFYPDLASSAYNSKRATIYRWARSRASLEAALAEGKGEHRKVRNVGVGTILSQANGHIVCNVY</sequence>
<keyword evidence="3" id="KW-1185">Reference proteome</keyword>
<evidence type="ECO:0000313" key="1">
    <source>
        <dbReference type="EMBL" id="KAF4040722.1"/>
    </source>
</evidence>
<dbReference type="EMBL" id="WSZM01000136">
    <property type="protein sequence ID" value="KAF4040722.1"/>
    <property type="molecule type" value="Genomic_DNA"/>
</dbReference>
<dbReference type="Proteomes" id="UP000704712">
    <property type="component" value="Unassembled WGS sequence"/>
</dbReference>